<dbReference type="SUPFAM" id="SSF51161">
    <property type="entry name" value="Trimeric LpxA-like enzymes"/>
    <property type="match status" value="1"/>
</dbReference>
<gene>
    <name evidence="1" type="ORF">EXD82_00195</name>
</gene>
<dbReference type="InterPro" id="IPR050484">
    <property type="entry name" value="Transf_Hexapept/Carb_Anhydrase"/>
</dbReference>
<keyword evidence="2" id="KW-1185">Reference proteome</keyword>
<dbReference type="InterPro" id="IPR011004">
    <property type="entry name" value="Trimer_LpxA-like_sf"/>
</dbReference>
<sequence length="166" mass="17765">MIRDFEGIKPEIHESVYVSESAEIIGKVSIGENSSVWYTSVIRGDDEYIKIGKNTNIQDGTVIHGELKTEIGDNVTIGHRAIVHGAKVGNNSLIGMGAILLDGAEIGEFSIVGAGALVTSGKKFPDGMLIIGSPAKAVRELTDEEKKGLLKSADMYVETAEKHKNI</sequence>
<dbReference type="CDD" id="cd04645">
    <property type="entry name" value="LbH_gamma_CA_like"/>
    <property type="match status" value="1"/>
</dbReference>
<proteinExistence type="predicted"/>
<dbReference type="RefSeq" id="WP_142534902.1">
    <property type="nucleotide sequence ID" value="NZ_SGJB01000001.1"/>
</dbReference>
<dbReference type="Gene3D" id="2.160.10.10">
    <property type="entry name" value="Hexapeptide repeat proteins"/>
    <property type="match status" value="1"/>
</dbReference>
<evidence type="ECO:0000313" key="2">
    <source>
        <dbReference type="Proteomes" id="UP000317863"/>
    </source>
</evidence>
<dbReference type="AlphaFoldDB" id="A0A544QY61"/>
<comment type="caution">
    <text evidence="1">The sequence shown here is derived from an EMBL/GenBank/DDBJ whole genome shotgun (WGS) entry which is preliminary data.</text>
</comment>
<accession>A0A544QY61</accession>
<dbReference type="InterPro" id="IPR047324">
    <property type="entry name" value="LbH_gamma_CA-like"/>
</dbReference>
<reference evidence="1 2" key="1">
    <citation type="submission" date="2019-02" db="EMBL/GenBank/DDBJ databases">
        <title>Peptostreptococcaceae bacterium ZHW00191 nov., a new bacterium isolated from the human gut.</title>
        <authorList>
            <person name="Zhou H.-W."/>
            <person name="Chen X.-J."/>
        </authorList>
    </citation>
    <scope>NUCLEOTIDE SEQUENCE [LARGE SCALE GENOMIC DNA]</scope>
    <source>
        <strain evidence="1 2">ZHW00191</strain>
    </source>
</reference>
<organism evidence="1 2">
    <name type="scientific">Peptacetobacter hominis</name>
    <dbReference type="NCBI Taxonomy" id="2743610"/>
    <lineage>
        <taxon>Bacteria</taxon>
        <taxon>Bacillati</taxon>
        <taxon>Bacillota</taxon>
        <taxon>Clostridia</taxon>
        <taxon>Peptostreptococcales</taxon>
        <taxon>Peptostreptococcaceae</taxon>
        <taxon>Peptacetobacter</taxon>
    </lineage>
</organism>
<name>A0A544QY61_9FIRM</name>
<dbReference type="Pfam" id="PF00132">
    <property type="entry name" value="Hexapep"/>
    <property type="match status" value="1"/>
</dbReference>
<protein>
    <submittedName>
        <fullName evidence="1">Gamma carbonic anhydrase family protein</fullName>
    </submittedName>
</protein>
<evidence type="ECO:0000313" key="1">
    <source>
        <dbReference type="EMBL" id="TQQ85672.1"/>
    </source>
</evidence>
<dbReference type="PANTHER" id="PTHR13061:SF29">
    <property type="entry name" value="GAMMA CARBONIC ANHYDRASE-LIKE 1, MITOCHONDRIAL-RELATED"/>
    <property type="match status" value="1"/>
</dbReference>
<dbReference type="Proteomes" id="UP000317863">
    <property type="component" value="Unassembled WGS sequence"/>
</dbReference>
<dbReference type="PANTHER" id="PTHR13061">
    <property type="entry name" value="DYNACTIN SUBUNIT P25"/>
    <property type="match status" value="1"/>
</dbReference>
<dbReference type="OrthoDB" id="9803036at2"/>
<dbReference type="InterPro" id="IPR001451">
    <property type="entry name" value="Hexapep"/>
</dbReference>
<dbReference type="EMBL" id="SGJB01000001">
    <property type="protein sequence ID" value="TQQ85672.1"/>
    <property type="molecule type" value="Genomic_DNA"/>
</dbReference>